<dbReference type="EMBL" id="QMDV01000004">
    <property type="protein sequence ID" value="RAU81812.1"/>
    <property type="molecule type" value="Genomic_DNA"/>
</dbReference>
<reference evidence="1 2" key="2">
    <citation type="submission" date="2018-07" db="EMBL/GenBank/DDBJ databases">
        <title>Pontibacter sp. 2b14 genomic sequence and assembly.</title>
        <authorList>
            <person name="Du Z.-J."/>
        </authorList>
    </citation>
    <scope>NUCLEOTIDE SEQUENCE [LARGE SCALE GENOMIC DNA]</scope>
    <source>
        <strain evidence="1 2">2b14</strain>
    </source>
</reference>
<keyword evidence="2" id="KW-1185">Reference proteome</keyword>
<dbReference type="Proteomes" id="UP000251692">
    <property type="component" value="Unassembled WGS sequence"/>
</dbReference>
<proteinExistence type="predicted"/>
<evidence type="ECO:0000313" key="1">
    <source>
        <dbReference type="EMBL" id="RAU81812.1"/>
    </source>
</evidence>
<evidence type="ECO:0008006" key="3">
    <source>
        <dbReference type="Google" id="ProtNLM"/>
    </source>
</evidence>
<dbReference type="AlphaFoldDB" id="A0A364RBZ3"/>
<dbReference type="NCBIfam" id="NF035938">
    <property type="entry name" value="EboA_domain"/>
    <property type="match status" value="1"/>
</dbReference>
<name>A0A364RBZ3_9BACT</name>
<organism evidence="1 2">
    <name type="scientific">Pontibacter arcticus</name>
    <dbReference type="NCBI Taxonomy" id="2080288"/>
    <lineage>
        <taxon>Bacteria</taxon>
        <taxon>Pseudomonadati</taxon>
        <taxon>Bacteroidota</taxon>
        <taxon>Cytophagia</taxon>
        <taxon>Cytophagales</taxon>
        <taxon>Hymenobacteraceae</taxon>
        <taxon>Pontibacter</taxon>
    </lineage>
</organism>
<protein>
    <recommendedName>
        <fullName evidence="3">EboA domain-containing protein</fullName>
    </recommendedName>
</protein>
<accession>A0A364RBZ3</accession>
<sequence>MLVYQTDLNQAKSFLFNLFRQNATPAAQDWLSQKLTLLDTAFSEKDFYLAFSAVPRFTGKTPLQLTAASIAEADQLRTGFSPAAWTVDQLARTLLLLALPYEEKERFLKIINQLYNTADMGELVALYASLPLLPYPEAFKARAAEGIRTNIGSVFEAIALHNPYPADYLEEGAWNQLVLKTIFTGKPLFKIYGLDKRSNPALARMLSDYAHERWAAGRTVTPELWRPVGPFIEERLLQDIKRLFAEPAGLQHEAAALACYQSNSTEAKNLLNDHPQLKQSIENNEITWELIGTKNLAVS</sequence>
<comment type="caution">
    <text evidence="1">The sequence shown here is derived from an EMBL/GenBank/DDBJ whole genome shotgun (WGS) entry which is preliminary data.</text>
</comment>
<reference evidence="1 2" key="1">
    <citation type="submission" date="2018-06" db="EMBL/GenBank/DDBJ databases">
        <authorList>
            <person name="Liu Z.-W."/>
        </authorList>
    </citation>
    <scope>NUCLEOTIDE SEQUENCE [LARGE SCALE GENOMIC DNA]</scope>
    <source>
        <strain evidence="1 2">2b14</strain>
    </source>
</reference>
<gene>
    <name evidence="1" type="ORF">DP923_14035</name>
</gene>
<dbReference type="InterPro" id="IPR047715">
    <property type="entry name" value="EboA_dom"/>
</dbReference>
<evidence type="ECO:0000313" key="2">
    <source>
        <dbReference type="Proteomes" id="UP000251692"/>
    </source>
</evidence>